<dbReference type="AlphaFoldDB" id="A0A5S6Q3L9"/>
<protein>
    <submittedName>
        <fullName evidence="2">Uncharacterized protein</fullName>
    </submittedName>
</protein>
<keyword evidence="1" id="KW-1185">Reference proteome</keyword>
<dbReference type="Proteomes" id="UP000046395">
    <property type="component" value="Unassembled WGS sequence"/>
</dbReference>
<dbReference type="WBParaSite" id="TMUE_0000001547.1">
    <property type="protein sequence ID" value="TMUE_0000001547.1"/>
    <property type="gene ID" value="WBGene00297437"/>
</dbReference>
<proteinExistence type="predicted"/>
<evidence type="ECO:0000313" key="2">
    <source>
        <dbReference type="WBParaSite" id="TMUE_0000001547.1"/>
    </source>
</evidence>
<organism evidence="1 2">
    <name type="scientific">Trichuris muris</name>
    <name type="common">Mouse whipworm</name>
    <dbReference type="NCBI Taxonomy" id="70415"/>
    <lineage>
        <taxon>Eukaryota</taxon>
        <taxon>Metazoa</taxon>
        <taxon>Ecdysozoa</taxon>
        <taxon>Nematoda</taxon>
        <taxon>Enoplea</taxon>
        <taxon>Dorylaimia</taxon>
        <taxon>Trichinellida</taxon>
        <taxon>Trichuridae</taxon>
        <taxon>Trichuris</taxon>
    </lineage>
</organism>
<accession>A0A5S6Q3L9</accession>
<name>A0A5S6Q3L9_TRIMR</name>
<sequence length="121" mass="14095">MRDNKFCCGGGKLAAAKCPVPEYGILHRENYCSCLKCITVRCRNNGQHATWRCPRRECRKEVSIREVTWFESKKLELVNAVKFVFNWSQQKTNVKFCKTNMDMKKPYVIQWNLAIGKVSAQ</sequence>
<reference evidence="2" key="1">
    <citation type="submission" date="2019-12" db="UniProtKB">
        <authorList>
            <consortium name="WormBaseParasite"/>
        </authorList>
    </citation>
    <scope>IDENTIFICATION</scope>
</reference>
<evidence type="ECO:0000313" key="1">
    <source>
        <dbReference type="Proteomes" id="UP000046395"/>
    </source>
</evidence>